<organism evidence="1 2">
    <name type="scientific">Blastopirellula marina DSM 3645</name>
    <dbReference type="NCBI Taxonomy" id="314230"/>
    <lineage>
        <taxon>Bacteria</taxon>
        <taxon>Pseudomonadati</taxon>
        <taxon>Planctomycetota</taxon>
        <taxon>Planctomycetia</taxon>
        <taxon>Pirellulales</taxon>
        <taxon>Pirellulaceae</taxon>
        <taxon>Blastopirellula</taxon>
    </lineage>
</organism>
<evidence type="ECO:0000313" key="1">
    <source>
        <dbReference type="EMBL" id="EAQ77372.1"/>
    </source>
</evidence>
<dbReference type="AlphaFoldDB" id="A4A1K5"/>
<protein>
    <submittedName>
        <fullName evidence="1">Uncharacterized protein</fullName>
    </submittedName>
</protein>
<reference evidence="1 2" key="1">
    <citation type="submission" date="2006-02" db="EMBL/GenBank/DDBJ databases">
        <authorList>
            <person name="Amann R."/>
            <person name="Ferriera S."/>
            <person name="Johnson J."/>
            <person name="Kravitz S."/>
            <person name="Halpern A."/>
            <person name="Remington K."/>
            <person name="Beeson K."/>
            <person name="Tran B."/>
            <person name="Rogers Y.-H."/>
            <person name="Friedman R."/>
            <person name="Venter J.C."/>
        </authorList>
    </citation>
    <scope>NUCLEOTIDE SEQUENCE [LARGE SCALE GENOMIC DNA]</scope>
    <source>
        <strain evidence="1 2">DSM 3645</strain>
    </source>
</reference>
<dbReference type="EMBL" id="AANZ01000035">
    <property type="protein sequence ID" value="EAQ77372.1"/>
    <property type="molecule type" value="Genomic_DNA"/>
</dbReference>
<dbReference type="HOGENOM" id="CLU_3115113_0_0_0"/>
<dbReference type="STRING" id="314230.DSM3645_23965"/>
<comment type="caution">
    <text evidence="1">The sequence shown here is derived from an EMBL/GenBank/DDBJ whole genome shotgun (WGS) entry which is preliminary data.</text>
</comment>
<sequence>MIAPNLQSRDFGENVRLVLKVLVNASDSCRWVVVKVSKIRLAVIVSIVRL</sequence>
<dbReference type="Proteomes" id="UP000004358">
    <property type="component" value="Unassembled WGS sequence"/>
</dbReference>
<name>A4A1K5_9BACT</name>
<evidence type="ECO:0000313" key="2">
    <source>
        <dbReference type="Proteomes" id="UP000004358"/>
    </source>
</evidence>
<gene>
    <name evidence="1" type="ORF">DSM3645_23965</name>
</gene>
<proteinExistence type="predicted"/>
<accession>A4A1K5</accession>